<evidence type="ECO:0000256" key="3">
    <source>
        <dbReference type="ARBA" id="ARBA00012752"/>
    </source>
</evidence>
<dbReference type="GO" id="GO:0046872">
    <property type="term" value="F:metal ion binding"/>
    <property type="evidence" value="ECO:0007669"/>
    <property type="project" value="UniProtKB-KW"/>
</dbReference>
<evidence type="ECO:0000256" key="6">
    <source>
        <dbReference type="ARBA" id="ARBA00023295"/>
    </source>
</evidence>
<evidence type="ECO:0000256" key="7">
    <source>
        <dbReference type="ARBA" id="ARBA00054985"/>
    </source>
</evidence>
<dbReference type="FunFam" id="1.20.1270.50:FF:000004">
    <property type="entry name" value="alpha-mannosidase 2C1 isoform X1"/>
    <property type="match status" value="1"/>
</dbReference>
<organism evidence="10 11">
    <name type="scientific">Coemansia asiatica</name>
    <dbReference type="NCBI Taxonomy" id="1052880"/>
    <lineage>
        <taxon>Eukaryota</taxon>
        <taxon>Fungi</taxon>
        <taxon>Fungi incertae sedis</taxon>
        <taxon>Zoopagomycota</taxon>
        <taxon>Kickxellomycotina</taxon>
        <taxon>Kickxellomycetes</taxon>
        <taxon>Kickxellales</taxon>
        <taxon>Kickxellaceae</taxon>
        <taxon>Coemansia</taxon>
    </lineage>
</organism>
<keyword evidence="5 10" id="KW-0378">Hydrolase</keyword>
<dbReference type="InterPro" id="IPR037094">
    <property type="entry name" value="Glyco_hydro_38_cen_sf"/>
</dbReference>
<comment type="similarity">
    <text evidence="2">Belongs to the glycosyl hydrolase 38 family.</text>
</comment>
<evidence type="ECO:0000256" key="8">
    <source>
        <dbReference type="ARBA" id="ARBA00071615"/>
    </source>
</evidence>
<gene>
    <name evidence="10" type="primary">AMS1_4</name>
    <name evidence="10" type="ORF">LPJ64_004416</name>
</gene>
<dbReference type="GO" id="GO:0000329">
    <property type="term" value="C:fungal-type vacuole membrane"/>
    <property type="evidence" value="ECO:0007669"/>
    <property type="project" value="TreeGrafter"/>
</dbReference>
<evidence type="ECO:0000313" key="11">
    <source>
        <dbReference type="Proteomes" id="UP001145021"/>
    </source>
</evidence>
<dbReference type="Gene3D" id="2.60.40.2220">
    <property type="match status" value="1"/>
</dbReference>
<accession>A0A9W7XJP9</accession>
<dbReference type="Proteomes" id="UP001145021">
    <property type="component" value="Unassembled WGS sequence"/>
</dbReference>
<keyword evidence="11" id="KW-1185">Reference proteome</keyword>
<dbReference type="FunFam" id="3.20.110.10:FF:000002">
    <property type="entry name" value="alpha-mannosidase 2C1 isoform X1"/>
    <property type="match status" value="1"/>
</dbReference>
<evidence type="ECO:0000259" key="9">
    <source>
        <dbReference type="SMART" id="SM00872"/>
    </source>
</evidence>
<dbReference type="PANTHER" id="PTHR46017:SF1">
    <property type="entry name" value="ALPHA-MANNOSIDASE 2C1"/>
    <property type="match status" value="1"/>
</dbReference>
<dbReference type="Pfam" id="PF01074">
    <property type="entry name" value="Glyco_hydro_38N"/>
    <property type="match status" value="1"/>
</dbReference>
<dbReference type="EC" id="3.2.1.24" evidence="3"/>
<dbReference type="EMBL" id="JANBOH010000214">
    <property type="protein sequence ID" value="KAJ1643845.1"/>
    <property type="molecule type" value="Genomic_DNA"/>
</dbReference>
<evidence type="ECO:0000313" key="10">
    <source>
        <dbReference type="EMBL" id="KAJ1643845.1"/>
    </source>
</evidence>
<dbReference type="GO" id="GO:0006013">
    <property type="term" value="P:mannose metabolic process"/>
    <property type="evidence" value="ECO:0007669"/>
    <property type="project" value="InterPro"/>
</dbReference>
<comment type="function">
    <text evidence="7">Degrades free oligosaccharides in the vacuole.</text>
</comment>
<dbReference type="Gene3D" id="2.70.98.30">
    <property type="entry name" value="Golgi alpha-mannosidase II, domain 4"/>
    <property type="match status" value="1"/>
</dbReference>
<dbReference type="Pfam" id="PF09261">
    <property type="entry name" value="Alpha-mann_mid"/>
    <property type="match status" value="1"/>
</dbReference>
<dbReference type="SMART" id="SM00872">
    <property type="entry name" value="Alpha-mann_mid"/>
    <property type="match status" value="1"/>
</dbReference>
<feature type="domain" description="Glycoside hydrolase family 38 central" evidence="9">
    <location>
        <begin position="526"/>
        <end position="610"/>
    </location>
</feature>
<dbReference type="SUPFAM" id="SSF88713">
    <property type="entry name" value="Glycoside hydrolase/deacetylase"/>
    <property type="match status" value="1"/>
</dbReference>
<dbReference type="Gene3D" id="1.20.1270.50">
    <property type="entry name" value="Glycoside hydrolase family 38, central domain"/>
    <property type="match status" value="1"/>
</dbReference>
<sequence length="1100" mass="125572">MQRHMSYLQKHPSITRSRVNNFINDNQWKDVNIKATLYDMRISGEPHVQLEAWSAPGQDRPTFEHAVKQNFKPAKVGQLFGPSWTTHWFRVTATIPESFAGKKVLFMFDTNSEAMVWSDNGEPILGLTGGNGGERHVDYLLTKCASSTESPRTFYVEMACNGLFGNGDYHVHPQDREIYYQLSSAEIVAPNESAWQLFHDLEVIVEMANRLPQESPRSWQALTAANDIVNVFEHSDLSTIEPALEIARKFLSFKTSEASHSVFAIGNCHIDTAWLWPFAETKRKAARSWATQLYLMEDYPEYRFAASQAQQFQWLLENYPSLFKRIQKKAKDGQFIPIGGTWVEMDCNLPSGESLVRQFLLGQRFFKQHFGEYCDVFWLPDTFGYSSQLPQIVRLSGAKYFFTQKLSWNNINKFPHTTFRWIGLDGSHVLCHMSPAETYGAQCRPGELIDSVKRHKDIAYTNESLYLYGNGDGGGGPLRSMLERLRRMQDVDGLPRVKQAHPREFYKHVEDTARELVSWKGELYFELHRGTYTSQSNNKRWNRQSEFLLRDAEMLCTVAHIRSLANNNSEFEYPSDEFTRLWRMVCLNQFHDVLPGSAINMVYRDSDSIYKDIFESVAKIRQNALYSIYGHHNIVEQQDMTKDIAFLNTTVWMRSDMVKVPESLVSRLLSGFGSDSHSVQRSAVDKDNVFALVNNVPGFGTSHLSNQIYRANTATTIMTEPVVRSVHVYQNASKDSFVMENTFVRIVIDSNGHITSFYDLNEQRELVPKGEMGNVFELYDDVPLYWDAWDEEVYLREKFKPLDGVDLAIIESGPLVASISARVPISDQSVLTQIISLSAISPRLDFDCEIDWHENRKSLKTSFTWDINSDFATYETQYGVVQRPTHRNTSWDLAKFEVCAHKFSDLSEYGYGVALLNDCKYGHSTLGNTTSLSLIRAPKAPDEHCDMGSHKFRYAIYPHKGTFSESNVVQEAYQFNVPLLQIPLGTSSGSQMVTTTAAEASPFFSLTGAPNVVLDTVKVAEDDKSSYIVRLYEAYGGHGRALLTSRLKARHVQKVNILEEPIANDLDYKDDDSTVKWLQHSRTVEVNVKPFEVVTLKFSQ</sequence>
<proteinExistence type="inferred from homology"/>
<dbReference type="GO" id="GO:0004559">
    <property type="term" value="F:alpha-mannosidase activity"/>
    <property type="evidence" value="ECO:0007669"/>
    <property type="project" value="UniProtKB-EC"/>
</dbReference>
<comment type="catalytic activity">
    <reaction evidence="1">
        <text>Hydrolysis of terminal, non-reducing alpha-D-mannose residues in alpha-D-mannosides.</text>
        <dbReference type="EC" id="3.2.1.24"/>
    </reaction>
</comment>
<keyword evidence="4" id="KW-0479">Metal-binding</keyword>
<evidence type="ECO:0000256" key="4">
    <source>
        <dbReference type="ARBA" id="ARBA00022723"/>
    </source>
</evidence>
<dbReference type="PANTHER" id="PTHR46017">
    <property type="entry name" value="ALPHA-MANNOSIDASE 2C1"/>
    <property type="match status" value="1"/>
</dbReference>
<reference evidence="10" key="1">
    <citation type="submission" date="2022-07" db="EMBL/GenBank/DDBJ databases">
        <title>Phylogenomic reconstructions and comparative analyses of Kickxellomycotina fungi.</title>
        <authorList>
            <person name="Reynolds N.K."/>
            <person name="Stajich J.E."/>
            <person name="Barry K."/>
            <person name="Grigoriev I.V."/>
            <person name="Crous P."/>
            <person name="Smith M.E."/>
        </authorList>
    </citation>
    <scope>NUCLEOTIDE SEQUENCE</scope>
    <source>
        <strain evidence="10">NBRC 105413</strain>
    </source>
</reference>
<dbReference type="InterPro" id="IPR011682">
    <property type="entry name" value="Glyco_hydro_38_C"/>
</dbReference>
<dbReference type="FunFam" id="2.70.98.30:FF:000001">
    <property type="entry name" value="alpha-mannosidase 2C1 isoform X2"/>
    <property type="match status" value="1"/>
</dbReference>
<dbReference type="Pfam" id="PF17677">
    <property type="entry name" value="Glyco_hydro38C2"/>
    <property type="match status" value="1"/>
</dbReference>
<dbReference type="Gene3D" id="3.20.110.10">
    <property type="entry name" value="Glycoside hydrolase 38, N terminal domain"/>
    <property type="match status" value="1"/>
</dbReference>
<dbReference type="Pfam" id="PF07748">
    <property type="entry name" value="Glyco_hydro_38C"/>
    <property type="match status" value="1"/>
</dbReference>
<dbReference type="InterPro" id="IPR011330">
    <property type="entry name" value="Glyco_hydro/deAcase_b/a-brl"/>
</dbReference>
<dbReference type="InterPro" id="IPR028995">
    <property type="entry name" value="Glyco_hydro_57/38_cen_sf"/>
</dbReference>
<dbReference type="GO" id="GO:0030246">
    <property type="term" value="F:carbohydrate binding"/>
    <property type="evidence" value="ECO:0007669"/>
    <property type="project" value="InterPro"/>
</dbReference>
<dbReference type="Pfam" id="PF22907">
    <property type="entry name" value="Ams1-like_1st"/>
    <property type="match status" value="1"/>
</dbReference>
<dbReference type="GO" id="GO:0009313">
    <property type="term" value="P:oligosaccharide catabolic process"/>
    <property type="evidence" value="ECO:0007669"/>
    <property type="project" value="TreeGrafter"/>
</dbReference>
<dbReference type="SUPFAM" id="SSF74650">
    <property type="entry name" value="Galactose mutarotase-like"/>
    <property type="match status" value="1"/>
</dbReference>
<name>A0A9W7XJP9_9FUNG</name>
<dbReference type="InterPro" id="IPR011013">
    <property type="entry name" value="Gal_mutarotase_sf_dom"/>
</dbReference>
<evidence type="ECO:0000256" key="2">
    <source>
        <dbReference type="ARBA" id="ARBA00009792"/>
    </source>
</evidence>
<dbReference type="SUPFAM" id="SSF88688">
    <property type="entry name" value="Families 57/38 glycoside transferase middle domain"/>
    <property type="match status" value="1"/>
</dbReference>
<evidence type="ECO:0000256" key="1">
    <source>
        <dbReference type="ARBA" id="ARBA00000365"/>
    </source>
</evidence>
<comment type="caution">
    <text evidence="10">The sequence shown here is derived from an EMBL/GenBank/DDBJ whole genome shotgun (WGS) entry which is preliminary data.</text>
</comment>
<dbReference type="InterPro" id="IPR027291">
    <property type="entry name" value="Glyco_hydro_38_N_sf"/>
</dbReference>
<protein>
    <recommendedName>
        <fullName evidence="8">Alpha-mannosidase</fullName>
        <ecNumber evidence="3">3.2.1.24</ecNumber>
    </recommendedName>
</protein>
<keyword evidence="6 10" id="KW-0326">Glycosidase</keyword>
<dbReference type="InterPro" id="IPR000602">
    <property type="entry name" value="Glyco_hydro_38_N"/>
</dbReference>
<evidence type="ECO:0000256" key="5">
    <source>
        <dbReference type="ARBA" id="ARBA00022801"/>
    </source>
</evidence>
<dbReference type="InterPro" id="IPR015341">
    <property type="entry name" value="Glyco_hydro_38_cen"/>
</dbReference>
<dbReference type="InterPro" id="IPR041147">
    <property type="entry name" value="GH38_C"/>
</dbReference>
<dbReference type="InterPro" id="IPR054723">
    <property type="entry name" value="Ams1-like_N"/>
</dbReference>
<dbReference type="AlphaFoldDB" id="A0A9W7XJP9"/>